<dbReference type="SUPFAM" id="SSF88874">
    <property type="entry name" value="Receptor-binding domain of short tail fibre protein gp12"/>
    <property type="match status" value="1"/>
</dbReference>
<dbReference type="AlphaFoldDB" id="A0A0U5AXV0"/>
<dbReference type="KEGG" id="asoc:CB4_01243"/>
<dbReference type="Proteomes" id="UP000217696">
    <property type="component" value="Chromosome"/>
</dbReference>
<gene>
    <name evidence="1" type="ORF">CB4_01243</name>
</gene>
<evidence type="ECO:0000313" key="1">
    <source>
        <dbReference type="EMBL" id="BAU27074.1"/>
    </source>
</evidence>
<reference evidence="1 2" key="1">
    <citation type="submission" date="2015-12" db="EMBL/GenBank/DDBJ databases">
        <title>Genome sequence of Aneurinibacillus soli.</title>
        <authorList>
            <person name="Lee J.S."/>
            <person name="Lee K.C."/>
            <person name="Kim K.K."/>
            <person name="Lee B.W."/>
        </authorList>
    </citation>
    <scope>NUCLEOTIDE SEQUENCE [LARGE SCALE GENOMIC DNA]</scope>
    <source>
        <strain evidence="1 2">CB4</strain>
    </source>
</reference>
<dbReference type="InterPro" id="IPR011083">
    <property type="entry name" value="Phage_tail_collar_dom"/>
</dbReference>
<dbReference type="Gene3D" id="3.90.1340.10">
    <property type="entry name" value="Phage tail collar domain"/>
    <property type="match status" value="1"/>
</dbReference>
<dbReference type="InterPro" id="IPR037053">
    <property type="entry name" value="Phage_tail_collar_dom_sf"/>
</dbReference>
<dbReference type="RefSeq" id="WP_096464125.1">
    <property type="nucleotide sequence ID" value="NZ_AP017312.1"/>
</dbReference>
<dbReference type="EMBL" id="AP017312">
    <property type="protein sequence ID" value="BAU27074.1"/>
    <property type="molecule type" value="Genomic_DNA"/>
</dbReference>
<sequence>MDPYIGEIRMFAGRFAPYGWAFCDGTLLPISTNTALFSILGNQFGGDGKTTFALPDLRGRVPMHQGTGPGLTTRDFASKGGADTVTLLTSEMPSHGHAAACIVQQTVKDPTEAVWANSGGRSGDKIYSGVSGVMMNPGAIGVMGGSQPHNNRQPYVAVTFIIALQGVWPSRS</sequence>
<accession>A0A0U5AXV0</accession>
<dbReference type="OrthoDB" id="9810174at2"/>
<protein>
    <submittedName>
        <fullName evidence="1">Phage Tail Collar Domain protein</fullName>
    </submittedName>
</protein>
<evidence type="ECO:0000313" key="2">
    <source>
        <dbReference type="Proteomes" id="UP000217696"/>
    </source>
</evidence>
<dbReference type="Pfam" id="PF07484">
    <property type="entry name" value="Collar"/>
    <property type="match status" value="1"/>
</dbReference>
<organism evidence="1 2">
    <name type="scientific">Aneurinibacillus soli</name>
    <dbReference type="NCBI Taxonomy" id="1500254"/>
    <lineage>
        <taxon>Bacteria</taxon>
        <taxon>Bacillati</taxon>
        <taxon>Bacillota</taxon>
        <taxon>Bacilli</taxon>
        <taxon>Bacillales</taxon>
        <taxon>Paenibacillaceae</taxon>
        <taxon>Aneurinibacillus group</taxon>
        <taxon>Aneurinibacillus</taxon>
    </lineage>
</organism>
<keyword evidence="2" id="KW-1185">Reference proteome</keyword>
<name>A0A0U5AXV0_9BACL</name>
<proteinExistence type="predicted"/>